<protein>
    <submittedName>
        <fullName evidence="1">Uncharacterized protein</fullName>
    </submittedName>
</protein>
<dbReference type="VEuPathDB" id="FungiDB:H310_02089"/>
<dbReference type="AlphaFoldDB" id="A0A3R6VTI5"/>
<accession>A0A3R6VTI5</accession>
<dbReference type="Proteomes" id="UP000285060">
    <property type="component" value="Unassembled WGS sequence"/>
</dbReference>
<dbReference type="EMBL" id="QUSY01000947">
    <property type="protein sequence ID" value="RHY26641.1"/>
    <property type="molecule type" value="Genomic_DNA"/>
</dbReference>
<name>A0A3R6VTI5_9STRA</name>
<gene>
    <name evidence="1" type="ORF">DYB32_007433</name>
</gene>
<comment type="caution">
    <text evidence="1">The sequence shown here is derived from an EMBL/GenBank/DDBJ whole genome shotgun (WGS) entry which is preliminary data.</text>
</comment>
<evidence type="ECO:0000313" key="2">
    <source>
        <dbReference type="Proteomes" id="UP000285060"/>
    </source>
</evidence>
<evidence type="ECO:0000313" key="1">
    <source>
        <dbReference type="EMBL" id="RHY26641.1"/>
    </source>
</evidence>
<keyword evidence="2" id="KW-1185">Reference proteome</keyword>
<proteinExistence type="predicted"/>
<reference evidence="1 2" key="1">
    <citation type="submission" date="2018-08" db="EMBL/GenBank/DDBJ databases">
        <title>Aphanomyces genome sequencing and annotation.</title>
        <authorList>
            <person name="Minardi D."/>
            <person name="Oidtmann B."/>
            <person name="Van Der Giezen M."/>
            <person name="Studholme D.J."/>
        </authorList>
    </citation>
    <scope>NUCLEOTIDE SEQUENCE [LARGE SCALE GENOMIC DNA]</scope>
    <source>
        <strain evidence="1 2">NJM0002</strain>
    </source>
</reference>
<sequence length="247" mass="27179">MLTFYNSCGCWKDAHGLNAHQHRTIALASSSSMMRNDMSETTSSSASSASLIRFLAPSEPSWFDASRLHDFNIMLSHISGSSRSPEFVLNASLAAFGQGSRYYVSKTYASFRGFRRALFRAIATSRKGSCTCQGIACAFAEVGDMYLRPHTLSGLDILGFGVYGSSGRRQNEVAAFVMAVAATLQRVDKARWSNQCLFLKLVAYFFETATQVSTKSSKMGRSKHMNLSLSGWHLNRTQTYGAGITYD</sequence>
<organism evidence="1 2">
    <name type="scientific">Aphanomyces invadans</name>
    <dbReference type="NCBI Taxonomy" id="157072"/>
    <lineage>
        <taxon>Eukaryota</taxon>
        <taxon>Sar</taxon>
        <taxon>Stramenopiles</taxon>
        <taxon>Oomycota</taxon>
        <taxon>Saprolegniomycetes</taxon>
        <taxon>Saprolegniales</taxon>
        <taxon>Verrucalvaceae</taxon>
        <taxon>Aphanomyces</taxon>
    </lineage>
</organism>